<evidence type="ECO:0000256" key="7">
    <source>
        <dbReference type="ARBA" id="ARBA00022989"/>
    </source>
</evidence>
<keyword evidence="8" id="KW-0811">Translocation</keyword>
<evidence type="ECO:0000256" key="5">
    <source>
        <dbReference type="ARBA" id="ARBA00022692"/>
    </source>
</evidence>
<evidence type="ECO:0000256" key="3">
    <source>
        <dbReference type="ARBA" id="ARBA00022448"/>
    </source>
</evidence>
<accession>A0A4V3ENE9</accession>
<dbReference type="NCBIfam" id="TIGR00739">
    <property type="entry name" value="yajC"/>
    <property type="match status" value="1"/>
</dbReference>
<dbReference type="RefSeq" id="WP_133754012.1">
    <property type="nucleotide sequence ID" value="NZ_CP171129.1"/>
</dbReference>
<reference evidence="12 13" key="1">
    <citation type="submission" date="2019-03" db="EMBL/GenBank/DDBJ databases">
        <title>Genomic Encyclopedia of Archaeal and Bacterial Type Strains, Phase II (KMG-II): from individual species to whole genera.</title>
        <authorList>
            <person name="Goeker M."/>
        </authorList>
    </citation>
    <scope>NUCLEOTIDE SEQUENCE [LARGE SCALE GENOMIC DNA]</scope>
    <source>
        <strain evidence="12 13">DSM 24323</strain>
    </source>
</reference>
<evidence type="ECO:0000313" key="13">
    <source>
        <dbReference type="Proteomes" id="UP000295371"/>
    </source>
</evidence>
<dbReference type="InterPro" id="IPR003849">
    <property type="entry name" value="Preprotein_translocase_YajC"/>
</dbReference>
<dbReference type="EMBL" id="SOAW01000001">
    <property type="protein sequence ID" value="TDT33508.1"/>
    <property type="molecule type" value="Genomic_DNA"/>
</dbReference>
<keyword evidence="5 11" id="KW-0812">Transmembrane</keyword>
<dbReference type="AlphaFoldDB" id="A0A4V3ENE9"/>
<evidence type="ECO:0000256" key="9">
    <source>
        <dbReference type="ARBA" id="ARBA00023136"/>
    </source>
</evidence>
<protein>
    <submittedName>
        <fullName evidence="12">Preprotein translocase subunit YajC</fullName>
    </submittedName>
</protein>
<dbReference type="OrthoDB" id="3711957at2"/>
<evidence type="ECO:0000256" key="11">
    <source>
        <dbReference type="SAM" id="Phobius"/>
    </source>
</evidence>
<dbReference type="Proteomes" id="UP000295371">
    <property type="component" value="Unassembled WGS sequence"/>
</dbReference>
<dbReference type="GO" id="GO:0015031">
    <property type="term" value="P:protein transport"/>
    <property type="evidence" value="ECO:0007669"/>
    <property type="project" value="UniProtKB-KW"/>
</dbReference>
<keyword evidence="6" id="KW-0653">Protein transport</keyword>
<evidence type="ECO:0000256" key="4">
    <source>
        <dbReference type="ARBA" id="ARBA00022475"/>
    </source>
</evidence>
<evidence type="ECO:0000256" key="1">
    <source>
        <dbReference type="ARBA" id="ARBA00004162"/>
    </source>
</evidence>
<keyword evidence="3" id="KW-0813">Transport</keyword>
<keyword evidence="4" id="KW-1003">Cell membrane</keyword>
<keyword evidence="9 11" id="KW-0472">Membrane</keyword>
<gene>
    <name evidence="12" type="ORF">CLV29_1126</name>
</gene>
<feature type="transmembrane region" description="Helical" evidence="11">
    <location>
        <begin position="6"/>
        <end position="24"/>
    </location>
</feature>
<dbReference type="PANTHER" id="PTHR33909">
    <property type="entry name" value="SEC TRANSLOCON ACCESSORY COMPLEX SUBUNIT YAJC"/>
    <property type="match status" value="1"/>
</dbReference>
<dbReference type="SMART" id="SM01323">
    <property type="entry name" value="YajC"/>
    <property type="match status" value="1"/>
</dbReference>
<evidence type="ECO:0000313" key="12">
    <source>
        <dbReference type="EMBL" id="TDT33508.1"/>
    </source>
</evidence>
<dbReference type="PANTHER" id="PTHR33909:SF1">
    <property type="entry name" value="SEC TRANSLOCON ACCESSORY COMPLEX SUBUNIT YAJC"/>
    <property type="match status" value="1"/>
</dbReference>
<dbReference type="PRINTS" id="PR01853">
    <property type="entry name" value="YAJCTRNLCASE"/>
</dbReference>
<evidence type="ECO:0000256" key="2">
    <source>
        <dbReference type="ARBA" id="ARBA00006742"/>
    </source>
</evidence>
<dbReference type="Pfam" id="PF02699">
    <property type="entry name" value="YajC"/>
    <property type="match status" value="1"/>
</dbReference>
<evidence type="ECO:0000256" key="6">
    <source>
        <dbReference type="ARBA" id="ARBA00022927"/>
    </source>
</evidence>
<evidence type="ECO:0000256" key="8">
    <source>
        <dbReference type="ARBA" id="ARBA00023010"/>
    </source>
</evidence>
<comment type="caution">
    <text evidence="12">The sequence shown here is derived from an EMBL/GenBank/DDBJ whole genome shotgun (WGS) entry which is preliminary data.</text>
</comment>
<keyword evidence="13" id="KW-1185">Reference proteome</keyword>
<feature type="region of interest" description="Disordered" evidence="10">
    <location>
        <begin position="89"/>
        <end position="165"/>
    </location>
</feature>
<comment type="subcellular location">
    <subcellularLocation>
        <location evidence="1">Cell membrane</location>
        <topology evidence="1">Single-pass membrane protein</topology>
    </subcellularLocation>
</comment>
<comment type="similarity">
    <text evidence="2">Belongs to the YajC family.</text>
</comment>
<dbReference type="GO" id="GO:0005886">
    <property type="term" value="C:plasma membrane"/>
    <property type="evidence" value="ECO:0007669"/>
    <property type="project" value="UniProtKB-SubCell"/>
</dbReference>
<sequence>MNLENLTTLGLIALMVVGFYFLIIRPTRNRQKEQAKTLESATPGVWVMTTTGIVGRIHRTGDRQVMIEIAPEVYMTVVRQAIMQVLPDEQANEFLDPDTMLERDPEFDDDFDADDSVDRFDTTDEPLTNDTSSVDPRATDRSTTRDSTDTAAEGSGDTDDKSTGR</sequence>
<feature type="compositionally biased region" description="Basic and acidic residues" evidence="10">
    <location>
        <begin position="137"/>
        <end position="148"/>
    </location>
</feature>
<proteinExistence type="inferred from homology"/>
<name>A0A4V3ENE9_9ACTN</name>
<keyword evidence="7 11" id="KW-1133">Transmembrane helix</keyword>
<feature type="compositionally biased region" description="Acidic residues" evidence="10">
    <location>
        <begin position="105"/>
        <end position="115"/>
    </location>
</feature>
<evidence type="ECO:0000256" key="10">
    <source>
        <dbReference type="SAM" id="MobiDB-lite"/>
    </source>
</evidence>
<organism evidence="12 13">
    <name type="scientific">Naumannella halotolerans</name>
    <dbReference type="NCBI Taxonomy" id="993414"/>
    <lineage>
        <taxon>Bacteria</taxon>
        <taxon>Bacillati</taxon>
        <taxon>Actinomycetota</taxon>
        <taxon>Actinomycetes</taxon>
        <taxon>Propionibacteriales</taxon>
        <taxon>Propionibacteriaceae</taxon>
        <taxon>Naumannella</taxon>
    </lineage>
</organism>